<feature type="signal peptide" evidence="2">
    <location>
        <begin position="1"/>
        <end position="31"/>
    </location>
</feature>
<evidence type="ECO:0000256" key="2">
    <source>
        <dbReference type="SAM" id="SignalP"/>
    </source>
</evidence>
<dbReference type="InterPro" id="IPR006143">
    <property type="entry name" value="RND_pump_MFP"/>
</dbReference>
<organism evidence="4 5">
    <name type="scientific">Neolewinella agarilytica</name>
    <dbReference type="NCBI Taxonomy" id="478744"/>
    <lineage>
        <taxon>Bacteria</taxon>
        <taxon>Pseudomonadati</taxon>
        <taxon>Bacteroidota</taxon>
        <taxon>Saprospiria</taxon>
        <taxon>Saprospirales</taxon>
        <taxon>Lewinellaceae</taxon>
        <taxon>Neolewinella</taxon>
    </lineage>
</organism>
<dbReference type="STRING" id="478744.SAMN05444359_1511"/>
<reference evidence="5" key="1">
    <citation type="submission" date="2016-10" db="EMBL/GenBank/DDBJ databases">
        <authorList>
            <person name="Varghese N."/>
            <person name="Submissions S."/>
        </authorList>
    </citation>
    <scope>NUCLEOTIDE SEQUENCE [LARGE SCALE GENOMIC DNA]</scope>
    <source>
        <strain evidence="5">DSM 24740</strain>
    </source>
</reference>
<comment type="similarity">
    <text evidence="1">Belongs to the membrane fusion protein (MFP) (TC 8.A.1) family.</text>
</comment>
<keyword evidence="5" id="KW-1185">Reference proteome</keyword>
<dbReference type="Gene3D" id="1.10.287.470">
    <property type="entry name" value="Helix hairpin bin"/>
    <property type="match status" value="1"/>
</dbReference>
<feature type="chain" id="PRO_5011594277" evidence="2">
    <location>
        <begin position="32"/>
        <end position="368"/>
    </location>
</feature>
<proteinExistence type="inferred from homology"/>
<dbReference type="Gene3D" id="2.40.420.20">
    <property type="match status" value="1"/>
</dbReference>
<dbReference type="Gene3D" id="2.40.50.100">
    <property type="match status" value="1"/>
</dbReference>
<dbReference type="PANTHER" id="PTHR30469">
    <property type="entry name" value="MULTIDRUG RESISTANCE PROTEIN MDTA"/>
    <property type="match status" value="1"/>
</dbReference>
<evidence type="ECO:0000313" key="5">
    <source>
        <dbReference type="Proteomes" id="UP000199021"/>
    </source>
</evidence>
<evidence type="ECO:0000313" key="4">
    <source>
        <dbReference type="EMBL" id="SER47260.1"/>
    </source>
</evidence>
<dbReference type="GO" id="GO:0015562">
    <property type="term" value="F:efflux transmembrane transporter activity"/>
    <property type="evidence" value="ECO:0007669"/>
    <property type="project" value="TreeGrafter"/>
</dbReference>
<accession>A0A1H9PGP4</accession>
<evidence type="ECO:0000256" key="1">
    <source>
        <dbReference type="ARBA" id="ARBA00009477"/>
    </source>
</evidence>
<keyword evidence="2" id="KW-0732">Signal</keyword>
<protein>
    <submittedName>
        <fullName evidence="4">RND family efflux transporter, MFP subunit</fullName>
    </submittedName>
</protein>
<dbReference type="RefSeq" id="WP_090173592.1">
    <property type="nucleotide sequence ID" value="NZ_FOFB01000051.1"/>
</dbReference>
<dbReference type="PANTHER" id="PTHR30469:SF38">
    <property type="entry name" value="HLYD FAMILY SECRETION PROTEIN"/>
    <property type="match status" value="1"/>
</dbReference>
<evidence type="ECO:0000259" key="3">
    <source>
        <dbReference type="Pfam" id="PF25967"/>
    </source>
</evidence>
<dbReference type="PROSITE" id="PS51257">
    <property type="entry name" value="PROKAR_LIPOPROTEIN"/>
    <property type="match status" value="1"/>
</dbReference>
<dbReference type="Proteomes" id="UP000199021">
    <property type="component" value="Unassembled WGS sequence"/>
</dbReference>
<dbReference type="InParanoid" id="A0A1H9PGP4"/>
<sequence length="368" mass="39813">MLLTKKRFPGLPAVVGLFLCLSLASCQETPAADEVAAKPVANTQSAAEIPLVSLYTARSGRLPLRRQATGKLRARREIVIKSQSGGLVLSAPTEGAYYKEGELLLATDPRPLELARDRAAAAREEAAFRQRDLLLRISTNLPPGDSLEITDLARQNILIQSGLPAAEVAVREAEYQLSLARLAAPFSGRAADVKVLKGQQVNMGEEICTLIDPNSLEAEFSLLEQELASTQVQSKVYVSTVTQPDVRIPATLDILNPRIDAGGLLRARARLRDYGKARLYPGMNVTVTLETMAPTAVLLPKSAVVVRSGRSLVFTYDEGSQRAKWQYVTVGYENDELVAVTEGVEAGQQVIVSGGLTLDHDVVVRVEE</sequence>
<gene>
    <name evidence="4" type="ORF">SAMN05444359_1511</name>
</gene>
<dbReference type="EMBL" id="FOFB01000051">
    <property type="protein sequence ID" value="SER47260.1"/>
    <property type="molecule type" value="Genomic_DNA"/>
</dbReference>
<dbReference type="SUPFAM" id="SSF111369">
    <property type="entry name" value="HlyD-like secretion proteins"/>
    <property type="match status" value="1"/>
</dbReference>
<dbReference type="InterPro" id="IPR058627">
    <property type="entry name" value="MdtA-like_C"/>
</dbReference>
<dbReference type="GO" id="GO:1990281">
    <property type="term" value="C:efflux pump complex"/>
    <property type="evidence" value="ECO:0007669"/>
    <property type="project" value="TreeGrafter"/>
</dbReference>
<dbReference type="OrthoDB" id="1522646at2"/>
<name>A0A1H9PGP4_9BACT</name>
<feature type="domain" description="Multidrug resistance protein MdtA-like C-terminal permuted SH3" evidence="3">
    <location>
        <begin position="296"/>
        <end position="355"/>
    </location>
</feature>
<dbReference type="Gene3D" id="2.40.30.170">
    <property type="match status" value="1"/>
</dbReference>
<dbReference type="Pfam" id="PF25967">
    <property type="entry name" value="RND-MFP_C"/>
    <property type="match status" value="1"/>
</dbReference>
<dbReference type="AlphaFoldDB" id="A0A1H9PGP4"/>
<dbReference type="NCBIfam" id="TIGR01730">
    <property type="entry name" value="RND_mfp"/>
    <property type="match status" value="1"/>
</dbReference>